<evidence type="ECO:0000313" key="1">
    <source>
        <dbReference type="EMBL" id="VDN13429.1"/>
    </source>
</evidence>
<proteinExistence type="predicted"/>
<gene>
    <name evidence="1" type="ORF">DILT_LOCUS9260</name>
</gene>
<evidence type="ECO:0000313" key="2">
    <source>
        <dbReference type="Proteomes" id="UP000281553"/>
    </source>
</evidence>
<dbReference type="Proteomes" id="UP000281553">
    <property type="component" value="Unassembled WGS sequence"/>
</dbReference>
<protein>
    <submittedName>
        <fullName evidence="1">Uncharacterized protein</fullName>
    </submittedName>
</protein>
<dbReference type="OrthoDB" id="6261864at2759"/>
<accession>A0A3P7NXL5</accession>
<keyword evidence="2" id="KW-1185">Reference proteome</keyword>
<reference evidence="1 2" key="1">
    <citation type="submission" date="2018-11" db="EMBL/GenBank/DDBJ databases">
        <authorList>
            <consortium name="Pathogen Informatics"/>
        </authorList>
    </citation>
    <scope>NUCLEOTIDE SEQUENCE [LARGE SCALE GENOMIC DNA]</scope>
</reference>
<sequence>MGSSPVSTVSRIFVEVLERNPRLPEVPNHRVLLRFEAAYAVRSDMRTHMLQNLSRKWLFLLTLDGYLRPECKGKPSCADDLDILLINIATSGKYKMESL</sequence>
<organism evidence="1 2">
    <name type="scientific">Dibothriocephalus latus</name>
    <name type="common">Fish tapeworm</name>
    <name type="synonym">Diphyllobothrium latum</name>
    <dbReference type="NCBI Taxonomy" id="60516"/>
    <lineage>
        <taxon>Eukaryota</taxon>
        <taxon>Metazoa</taxon>
        <taxon>Spiralia</taxon>
        <taxon>Lophotrochozoa</taxon>
        <taxon>Platyhelminthes</taxon>
        <taxon>Cestoda</taxon>
        <taxon>Eucestoda</taxon>
        <taxon>Diphyllobothriidea</taxon>
        <taxon>Diphyllobothriidae</taxon>
        <taxon>Dibothriocephalus</taxon>
    </lineage>
</organism>
<dbReference type="EMBL" id="UYRU01056364">
    <property type="protein sequence ID" value="VDN13429.1"/>
    <property type="molecule type" value="Genomic_DNA"/>
</dbReference>
<dbReference type="AlphaFoldDB" id="A0A3P7NXL5"/>
<name>A0A3P7NXL5_DIBLA</name>